<gene>
    <name evidence="2" type="ORF">BJX68DRAFT_37265</name>
</gene>
<accession>A0ABR4J8R0</accession>
<keyword evidence="3" id="KW-1185">Reference proteome</keyword>
<dbReference type="EMBL" id="JBFXLR010000118">
    <property type="protein sequence ID" value="KAL2836344.1"/>
    <property type="molecule type" value="Genomic_DNA"/>
</dbReference>
<evidence type="ECO:0000313" key="2">
    <source>
        <dbReference type="EMBL" id="KAL2836344.1"/>
    </source>
</evidence>
<sequence>MPSPPIVESVALWKSDNGTGLPRHPPNLRHFCYWRTGFPIPGWRMGTRATVQLKRPSAETGTTAEGRRVAPTGICMRAVHRRHRLAASDRLVSSTGISPRETRLLVLVESTGCLSQSGSPKEGREENGAEHSFPT</sequence>
<dbReference type="GeneID" id="98164209"/>
<comment type="caution">
    <text evidence="2">The sequence shown here is derived from an EMBL/GenBank/DDBJ whole genome shotgun (WGS) entry which is preliminary data.</text>
</comment>
<reference evidence="2 3" key="1">
    <citation type="submission" date="2024-07" db="EMBL/GenBank/DDBJ databases">
        <title>Section-level genome sequencing and comparative genomics of Aspergillus sections Usti and Cavernicolus.</title>
        <authorList>
            <consortium name="Lawrence Berkeley National Laboratory"/>
            <person name="Nybo J.L."/>
            <person name="Vesth T.C."/>
            <person name="Theobald S."/>
            <person name="Frisvad J.C."/>
            <person name="Larsen T.O."/>
            <person name="Kjaerboelling I."/>
            <person name="Rothschild-Mancinelli K."/>
            <person name="Lyhne E.K."/>
            <person name="Kogle M.E."/>
            <person name="Barry K."/>
            <person name="Clum A."/>
            <person name="Na H."/>
            <person name="Ledsgaard L."/>
            <person name="Lin J."/>
            <person name="Lipzen A."/>
            <person name="Kuo A."/>
            <person name="Riley R."/>
            <person name="Mondo S."/>
            <person name="LaButti K."/>
            <person name="Haridas S."/>
            <person name="Pangalinan J."/>
            <person name="Salamov A.A."/>
            <person name="Simmons B.A."/>
            <person name="Magnuson J.K."/>
            <person name="Chen J."/>
            <person name="Drula E."/>
            <person name="Henrissat B."/>
            <person name="Wiebenga A."/>
            <person name="Lubbers R.J."/>
            <person name="Gomes A.C."/>
            <person name="Macurrencykelacurrency M.R."/>
            <person name="Stajich J."/>
            <person name="Grigoriev I.V."/>
            <person name="Mortensen U.H."/>
            <person name="De vries R.P."/>
            <person name="Baker S.E."/>
            <person name="Andersen M.R."/>
        </authorList>
    </citation>
    <scope>NUCLEOTIDE SEQUENCE [LARGE SCALE GENOMIC DNA]</scope>
    <source>
        <strain evidence="2 3">CBS 756.74</strain>
    </source>
</reference>
<feature type="region of interest" description="Disordered" evidence="1">
    <location>
        <begin position="113"/>
        <end position="135"/>
    </location>
</feature>
<name>A0ABR4J8R0_9EURO</name>
<dbReference type="Proteomes" id="UP001610444">
    <property type="component" value="Unassembled WGS sequence"/>
</dbReference>
<organism evidence="2 3">
    <name type="scientific">Aspergillus pseudodeflectus</name>
    <dbReference type="NCBI Taxonomy" id="176178"/>
    <lineage>
        <taxon>Eukaryota</taxon>
        <taxon>Fungi</taxon>
        <taxon>Dikarya</taxon>
        <taxon>Ascomycota</taxon>
        <taxon>Pezizomycotina</taxon>
        <taxon>Eurotiomycetes</taxon>
        <taxon>Eurotiomycetidae</taxon>
        <taxon>Eurotiales</taxon>
        <taxon>Aspergillaceae</taxon>
        <taxon>Aspergillus</taxon>
        <taxon>Aspergillus subgen. Nidulantes</taxon>
    </lineage>
</organism>
<evidence type="ECO:0000256" key="1">
    <source>
        <dbReference type="SAM" id="MobiDB-lite"/>
    </source>
</evidence>
<dbReference type="RefSeq" id="XP_070892053.1">
    <property type="nucleotide sequence ID" value="XM_071049045.1"/>
</dbReference>
<proteinExistence type="predicted"/>
<protein>
    <submittedName>
        <fullName evidence="2">Uncharacterized protein</fullName>
    </submittedName>
</protein>
<evidence type="ECO:0000313" key="3">
    <source>
        <dbReference type="Proteomes" id="UP001610444"/>
    </source>
</evidence>